<dbReference type="PATRIC" id="fig|1807.13.peg.975"/>
<feature type="domain" description="N-acetyltransferase" evidence="1">
    <location>
        <begin position="28"/>
        <end position="195"/>
    </location>
</feature>
<dbReference type="AlphaFoldDB" id="A0A0M2K9F3"/>
<dbReference type="GO" id="GO:0008999">
    <property type="term" value="F:protein-N-terminal-alanine acetyltransferase activity"/>
    <property type="evidence" value="ECO:0007669"/>
    <property type="project" value="TreeGrafter"/>
</dbReference>
<evidence type="ECO:0000313" key="3">
    <source>
        <dbReference type="Proteomes" id="UP000034150"/>
    </source>
</evidence>
<name>A0A0M2K9F3_9MYCO</name>
<dbReference type="OrthoDB" id="2061990at2"/>
<gene>
    <name evidence="2" type="ORF">WN67_00835</name>
</gene>
<dbReference type="InterPro" id="IPR000182">
    <property type="entry name" value="GNAT_dom"/>
</dbReference>
<dbReference type="InterPro" id="IPR051908">
    <property type="entry name" value="Ribosomal_N-acetyltransferase"/>
</dbReference>
<protein>
    <submittedName>
        <fullName evidence="2">Acetyltransferase</fullName>
    </submittedName>
</protein>
<dbReference type="GO" id="GO:1990189">
    <property type="term" value="F:protein N-terminal-serine acetyltransferase activity"/>
    <property type="evidence" value="ECO:0007669"/>
    <property type="project" value="TreeGrafter"/>
</dbReference>
<comment type="caution">
    <text evidence="2">The sequence shown here is derived from an EMBL/GenBank/DDBJ whole genome shotgun (WGS) entry which is preliminary data.</text>
</comment>
<sequence length="200" mass="21699">MPSLVSPAIAAGSLRRSSHPSVPVGTDALLRPWQPSDADAVVKAFTDPDIQRWHVRRADSVDEAQQWITSWRAGWDEETQLNWALVDRNTDSLMGRVSLKGVDLHDGSAGVAYWMVPAWRGRGLCSQAVIALCQWAFNEAGFHRIGLAHSVFNGASCRVAVKAGFHAEGIRKGAALHADGWHDMHQHALLAAPAGTTQPV</sequence>
<dbReference type="GO" id="GO:0005737">
    <property type="term" value="C:cytoplasm"/>
    <property type="evidence" value="ECO:0007669"/>
    <property type="project" value="TreeGrafter"/>
</dbReference>
<organism evidence="2 3">
    <name type="scientific">Mycolicibacterium obuense</name>
    <dbReference type="NCBI Taxonomy" id="1807"/>
    <lineage>
        <taxon>Bacteria</taxon>
        <taxon>Bacillati</taxon>
        <taxon>Actinomycetota</taxon>
        <taxon>Actinomycetes</taxon>
        <taxon>Mycobacteriales</taxon>
        <taxon>Mycobacteriaceae</taxon>
        <taxon>Mycolicibacterium</taxon>
    </lineage>
</organism>
<dbReference type="SUPFAM" id="SSF55729">
    <property type="entry name" value="Acyl-CoA N-acyltransferases (Nat)"/>
    <property type="match status" value="1"/>
</dbReference>
<dbReference type="Proteomes" id="UP000034150">
    <property type="component" value="Unassembled WGS sequence"/>
</dbReference>
<dbReference type="EMBL" id="LAUZ02000007">
    <property type="protein sequence ID" value="KKF03894.1"/>
    <property type="molecule type" value="Genomic_DNA"/>
</dbReference>
<proteinExistence type="predicted"/>
<dbReference type="Gene3D" id="3.40.630.30">
    <property type="match status" value="1"/>
</dbReference>
<dbReference type="Pfam" id="PF13302">
    <property type="entry name" value="Acetyltransf_3"/>
    <property type="match status" value="1"/>
</dbReference>
<dbReference type="InterPro" id="IPR016181">
    <property type="entry name" value="Acyl_CoA_acyltransferase"/>
</dbReference>
<evidence type="ECO:0000313" key="2">
    <source>
        <dbReference type="EMBL" id="KKF03894.1"/>
    </source>
</evidence>
<keyword evidence="3" id="KW-1185">Reference proteome</keyword>
<dbReference type="PROSITE" id="PS51186">
    <property type="entry name" value="GNAT"/>
    <property type="match status" value="1"/>
</dbReference>
<dbReference type="PANTHER" id="PTHR43441:SF10">
    <property type="entry name" value="ACETYLTRANSFERASE"/>
    <property type="match status" value="1"/>
</dbReference>
<evidence type="ECO:0000259" key="1">
    <source>
        <dbReference type="PROSITE" id="PS51186"/>
    </source>
</evidence>
<dbReference type="PANTHER" id="PTHR43441">
    <property type="entry name" value="RIBOSOMAL-PROTEIN-SERINE ACETYLTRANSFERASE"/>
    <property type="match status" value="1"/>
</dbReference>
<accession>A0A0M2K9F3</accession>
<reference evidence="2 3" key="1">
    <citation type="journal article" date="2015" name="Genome Announc.">
        <title>Draft Genome Sequence of Mycobacterium obuense Strain UC1, Isolated from Patient Sputum.</title>
        <authorList>
            <person name="Greninger A.L."/>
            <person name="Cunningham G."/>
            <person name="Hsu E.D."/>
            <person name="Yu J.M."/>
            <person name="Chiu C.Y."/>
            <person name="Miller S."/>
        </authorList>
    </citation>
    <scope>NUCLEOTIDE SEQUENCE [LARGE SCALE GENOMIC DNA]</scope>
    <source>
        <strain evidence="2 3">UC1</strain>
    </source>
</reference>